<dbReference type="OrthoDB" id="1721126at2759"/>
<dbReference type="HOGENOM" id="CLU_011276_8_5_1"/>
<dbReference type="GeneID" id="19978433"/>
<dbReference type="FunCoup" id="W2S585">
    <property type="interactions" value="112"/>
</dbReference>
<dbReference type="SUPFAM" id="SSF51735">
    <property type="entry name" value="NAD(P)-binding Rossmann-fold domains"/>
    <property type="match status" value="1"/>
</dbReference>
<evidence type="ECO:0000259" key="8">
    <source>
        <dbReference type="Pfam" id="PF14824"/>
    </source>
</evidence>
<dbReference type="InterPro" id="IPR036291">
    <property type="entry name" value="NAD(P)-bd_dom_sf"/>
</dbReference>
<dbReference type="InterPro" id="IPR028281">
    <property type="entry name" value="Sirohaem_synthase_central"/>
</dbReference>
<feature type="domain" description="Siroheme synthase central" evidence="8">
    <location>
        <begin position="134"/>
        <end position="159"/>
    </location>
</feature>
<dbReference type="Pfam" id="PF14824">
    <property type="entry name" value="Sirohm_synth_M"/>
    <property type="match status" value="1"/>
</dbReference>
<dbReference type="GO" id="GO:0004325">
    <property type="term" value="F:ferrochelatase activity"/>
    <property type="evidence" value="ECO:0007669"/>
    <property type="project" value="InterPro"/>
</dbReference>
<evidence type="ECO:0000256" key="4">
    <source>
        <dbReference type="ARBA" id="ARBA00023027"/>
    </source>
</evidence>
<proteinExistence type="predicted"/>
<dbReference type="EC" id="1.3.1.76" evidence="2"/>
<dbReference type="Proteomes" id="UP000030752">
    <property type="component" value="Unassembled WGS sequence"/>
</dbReference>
<evidence type="ECO:0000313" key="9">
    <source>
        <dbReference type="EMBL" id="ETN43770.1"/>
    </source>
</evidence>
<comment type="pathway">
    <text evidence="1">Porphyrin-containing compound metabolism; siroheme biosynthesis; sirohydrochlorin from precorrin-2: step 1/1.</text>
</comment>
<dbReference type="InterPro" id="IPR006367">
    <property type="entry name" value="Sirohaem_synthase_N"/>
</dbReference>
<reference evidence="9 10" key="1">
    <citation type="submission" date="2013-03" db="EMBL/GenBank/DDBJ databases">
        <title>The Genome Sequence of Phialophora europaea CBS 101466.</title>
        <authorList>
            <consortium name="The Broad Institute Genomics Platform"/>
            <person name="Cuomo C."/>
            <person name="de Hoog S."/>
            <person name="Gorbushina A."/>
            <person name="Walker B."/>
            <person name="Young S.K."/>
            <person name="Zeng Q."/>
            <person name="Gargeya S."/>
            <person name="Fitzgerald M."/>
            <person name="Haas B."/>
            <person name="Abouelleil A."/>
            <person name="Allen A.W."/>
            <person name="Alvarado L."/>
            <person name="Arachchi H.M."/>
            <person name="Berlin A.M."/>
            <person name="Chapman S.B."/>
            <person name="Gainer-Dewar J."/>
            <person name="Goldberg J."/>
            <person name="Griggs A."/>
            <person name="Gujja S."/>
            <person name="Hansen M."/>
            <person name="Howarth C."/>
            <person name="Imamovic A."/>
            <person name="Ireland A."/>
            <person name="Larimer J."/>
            <person name="McCowan C."/>
            <person name="Murphy C."/>
            <person name="Pearson M."/>
            <person name="Poon T.W."/>
            <person name="Priest M."/>
            <person name="Roberts A."/>
            <person name="Saif S."/>
            <person name="Shea T."/>
            <person name="Sisk P."/>
            <person name="Sykes S."/>
            <person name="Wortman J."/>
            <person name="Nusbaum C."/>
            <person name="Birren B."/>
        </authorList>
    </citation>
    <scope>NUCLEOTIDE SEQUENCE [LARGE SCALE GENOMIC DNA]</scope>
    <source>
        <strain evidence="9 10">CBS 101466</strain>
    </source>
</reference>
<dbReference type="VEuPathDB" id="FungiDB:HMPREF1541_11094"/>
<dbReference type="EMBL" id="KI635847">
    <property type="protein sequence ID" value="ETN43770.1"/>
    <property type="molecule type" value="Genomic_DNA"/>
</dbReference>
<feature type="domain" description="Siroheme biosynthesis protein Met8 C-terminal" evidence="7">
    <location>
        <begin position="163"/>
        <end position="232"/>
    </location>
</feature>
<evidence type="ECO:0000256" key="3">
    <source>
        <dbReference type="ARBA" id="ARBA00023002"/>
    </source>
</evidence>
<dbReference type="GO" id="GO:0019354">
    <property type="term" value="P:siroheme biosynthetic process"/>
    <property type="evidence" value="ECO:0007669"/>
    <property type="project" value="UniProtKB-UniPathway"/>
</dbReference>
<keyword evidence="3" id="KW-0560">Oxidoreductase</keyword>
<organism evidence="9 10">
    <name type="scientific">Cyphellophora europaea (strain CBS 101466)</name>
    <name type="common">Phialophora europaea</name>
    <dbReference type="NCBI Taxonomy" id="1220924"/>
    <lineage>
        <taxon>Eukaryota</taxon>
        <taxon>Fungi</taxon>
        <taxon>Dikarya</taxon>
        <taxon>Ascomycota</taxon>
        <taxon>Pezizomycotina</taxon>
        <taxon>Eurotiomycetes</taxon>
        <taxon>Chaetothyriomycetidae</taxon>
        <taxon>Chaetothyriales</taxon>
        <taxon>Cyphellophoraceae</taxon>
        <taxon>Cyphellophora</taxon>
    </lineage>
</organism>
<evidence type="ECO:0000256" key="2">
    <source>
        <dbReference type="ARBA" id="ARBA00012400"/>
    </source>
</evidence>
<dbReference type="Pfam" id="PF14823">
    <property type="entry name" value="Sirohm_synth_C"/>
    <property type="match status" value="1"/>
</dbReference>
<dbReference type="NCBIfam" id="TIGR01470">
    <property type="entry name" value="cysG_Nterm"/>
    <property type="match status" value="1"/>
</dbReference>
<dbReference type="RefSeq" id="XP_008713985.1">
    <property type="nucleotide sequence ID" value="XM_008715763.1"/>
</dbReference>
<dbReference type="STRING" id="1220924.W2S585"/>
<keyword evidence="4" id="KW-0520">NAD</keyword>
<dbReference type="PANTHER" id="PTHR35330">
    <property type="entry name" value="SIROHEME BIOSYNTHESIS PROTEIN MET8"/>
    <property type="match status" value="1"/>
</dbReference>
<dbReference type="InterPro" id="IPR028162">
    <property type="entry name" value="Met8_C"/>
</dbReference>
<gene>
    <name evidence="9" type="ORF">HMPREF1541_11094</name>
</gene>
<evidence type="ECO:0000313" key="10">
    <source>
        <dbReference type="Proteomes" id="UP000030752"/>
    </source>
</evidence>
<dbReference type="eggNOG" id="ENOG502RYIW">
    <property type="taxonomic scope" value="Eukaryota"/>
</dbReference>
<protein>
    <recommendedName>
        <fullName evidence="2">precorrin-2 dehydrogenase</fullName>
        <ecNumber evidence="2">1.3.1.76</ecNumber>
    </recommendedName>
</protein>
<keyword evidence="10" id="KW-1185">Reference proteome</keyword>
<dbReference type="Gene3D" id="3.30.160.110">
    <property type="entry name" value="Siroheme synthase, domain 2"/>
    <property type="match status" value="1"/>
</dbReference>
<evidence type="ECO:0000256" key="6">
    <source>
        <dbReference type="ARBA" id="ARBA00047561"/>
    </source>
</evidence>
<accession>W2S585</accession>
<dbReference type="Pfam" id="PF13241">
    <property type="entry name" value="NAD_binding_7"/>
    <property type="match status" value="1"/>
</dbReference>
<dbReference type="PANTHER" id="PTHR35330:SF1">
    <property type="entry name" value="SIROHEME BIOSYNTHESIS PROTEIN MET8"/>
    <property type="match status" value="1"/>
</dbReference>
<dbReference type="Gene3D" id="3.40.50.720">
    <property type="entry name" value="NAD(P)-binding Rossmann-like Domain"/>
    <property type="match status" value="2"/>
</dbReference>
<dbReference type="UniPathway" id="UPA00262">
    <property type="reaction ID" value="UER00222"/>
</dbReference>
<dbReference type="SUPFAM" id="SSF75615">
    <property type="entry name" value="Siroheme synthase middle domains-like"/>
    <property type="match status" value="1"/>
</dbReference>
<dbReference type="Gene3D" id="1.10.3280.10">
    <property type="entry name" value="Siroheme synthase, domain 3"/>
    <property type="match status" value="1"/>
</dbReference>
<dbReference type="GO" id="GO:0043115">
    <property type="term" value="F:precorrin-2 dehydrogenase activity"/>
    <property type="evidence" value="ECO:0007669"/>
    <property type="project" value="UniProtKB-EC"/>
</dbReference>
<evidence type="ECO:0000259" key="7">
    <source>
        <dbReference type="Pfam" id="PF14823"/>
    </source>
</evidence>
<name>W2S585_CYPE1</name>
<dbReference type="InterPro" id="IPR028161">
    <property type="entry name" value="Met8-like"/>
</dbReference>
<evidence type="ECO:0000256" key="5">
    <source>
        <dbReference type="ARBA" id="ARBA00023244"/>
    </source>
</evidence>
<evidence type="ECO:0000256" key="1">
    <source>
        <dbReference type="ARBA" id="ARBA00005010"/>
    </source>
</evidence>
<dbReference type="InParanoid" id="W2S585"/>
<sequence>MPEQFPQVQGGGSLILAWQIRNKNVLVVGGGEVAAGRILNLLNADARVTVVCPSSGLNPEVRHRIAHGQVTHVDRVFLPLDLEPSKNVAMVLTAIDDPAASTRIWKYCKAQRVPANIADVPPECDFYFGSVHRDGPLQIMVSTNGNGPRLAARIRRDIAGFLPQGTGDSIARVGQLRRKLRKRAPGIGTEDIQRRMAWMTRVCDEWEGEELGVLGDDEMDALVRFYDTDEVPSFEQLRLGGGKQDGVVWDWDGSYGFAI</sequence>
<comment type="catalytic activity">
    <reaction evidence="6">
        <text>precorrin-2 + NAD(+) = sirohydrochlorin + NADH + 2 H(+)</text>
        <dbReference type="Rhea" id="RHEA:15613"/>
        <dbReference type="ChEBI" id="CHEBI:15378"/>
        <dbReference type="ChEBI" id="CHEBI:57540"/>
        <dbReference type="ChEBI" id="CHEBI:57945"/>
        <dbReference type="ChEBI" id="CHEBI:58351"/>
        <dbReference type="ChEBI" id="CHEBI:58827"/>
        <dbReference type="EC" id="1.3.1.76"/>
    </reaction>
</comment>
<dbReference type="AlphaFoldDB" id="W2S585"/>
<keyword evidence="5" id="KW-0627">Porphyrin biosynthesis</keyword>